<name>A0A1I1RZA7_9BURK</name>
<dbReference type="AlphaFoldDB" id="A0A1I1RZA7"/>
<feature type="domain" description="Bacteriophage T5 Orf172 DNA-binding" evidence="1">
    <location>
        <begin position="87"/>
        <end position="181"/>
    </location>
</feature>
<proteinExistence type="predicted"/>
<keyword evidence="3" id="KW-1185">Reference proteome</keyword>
<dbReference type="InterPro" id="IPR021938">
    <property type="entry name" value="DUF3553"/>
</dbReference>
<dbReference type="Pfam" id="PF12073">
    <property type="entry name" value="DUF3553"/>
    <property type="match status" value="1"/>
</dbReference>
<dbReference type="InterPro" id="IPR018306">
    <property type="entry name" value="Phage_T5_Orf172_DNA-bd"/>
</dbReference>
<evidence type="ECO:0000259" key="1">
    <source>
        <dbReference type="Pfam" id="PF10544"/>
    </source>
</evidence>
<reference evidence="3" key="1">
    <citation type="submission" date="2016-10" db="EMBL/GenBank/DDBJ databases">
        <authorList>
            <person name="Varghese N."/>
            <person name="Submissions S."/>
        </authorList>
    </citation>
    <scope>NUCLEOTIDE SEQUENCE [LARGE SCALE GENOMIC DNA]</scope>
    <source>
        <strain evidence="3">CGMCC 1.12041</strain>
    </source>
</reference>
<sequence>MNSVETLLSNAERAFLARHQIAVSQVVDARGLGKQARSDLMRSRAAVLAIGAPCEKQGHRLRISPGHCAVCDPKKIAFARRHRAPGQVYVARSSAMTLTKIGSSVDANGRVAQLNSERYGGAVDWRLIGVCDCNEAGRVEYEAHAALAQCRAEARYRKAGLLTNCYELFACPPEVAMTVVQALVGQSTSRPVDHDHSTSPRTANADIAHWRKGDKVSHPSRPEWGIGTVLANGDRERLEVRFANGGDRVLCPSLSNLQLVEQCVP</sequence>
<gene>
    <name evidence="2" type="ORF">SAMN05216204_1242</name>
</gene>
<protein>
    <submittedName>
        <fullName evidence="2">T5orf172 domain-containing protein</fullName>
    </submittedName>
</protein>
<organism evidence="2 3">
    <name type="scientific">Massilia yuzhufengensis</name>
    <dbReference type="NCBI Taxonomy" id="1164594"/>
    <lineage>
        <taxon>Bacteria</taxon>
        <taxon>Pseudomonadati</taxon>
        <taxon>Pseudomonadota</taxon>
        <taxon>Betaproteobacteria</taxon>
        <taxon>Burkholderiales</taxon>
        <taxon>Oxalobacteraceae</taxon>
        <taxon>Telluria group</taxon>
        <taxon>Massilia</taxon>
    </lineage>
</organism>
<accession>A0A1I1RZA7</accession>
<evidence type="ECO:0000313" key="3">
    <source>
        <dbReference type="Proteomes" id="UP000198639"/>
    </source>
</evidence>
<evidence type="ECO:0000313" key="2">
    <source>
        <dbReference type="EMBL" id="SFD39644.1"/>
    </source>
</evidence>
<dbReference type="Pfam" id="PF10544">
    <property type="entry name" value="T5orf172"/>
    <property type="match status" value="1"/>
</dbReference>
<dbReference type="EMBL" id="FOLD01000024">
    <property type="protein sequence ID" value="SFD39644.1"/>
    <property type="molecule type" value="Genomic_DNA"/>
</dbReference>
<dbReference type="Proteomes" id="UP000198639">
    <property type="component" value="Unassembled WGS sequence"/>
</dbReference>
<dbReference type="RefSeq" id="WP_091875924.1">
    <property type="nucleotide sequence ID" value="NZ_FOLD01000024.1"/>
</dbReference>
<dbReference type="OrthoDB" id="7063676at2"/>